<evidence type="ECO:0000259" key="8">
    <source>
        <dbReference type="Pfam" id="PF01266"/>
    </source>
</evidence>
<dbReference type="HAMAP" id="MF_01202">
    <property type="entry name" value="DadA"/>
    <property type="match status" value="1"/>
</dbReference>
<dbReference type="RefSeq" id="WP_068370616.1">
    <property type="nucleotide sequence ID" value="NZ_CP169556.1"/>
</dbReference>
<dbReference type="PATRIC" id="fig|206506.3.peg.1947"/>
<comment type="function">
    <text evidence="7">Oxidative deamination of D-amino acids.</text>
</comment>
<evidence type="ECO:0000256" key="2">
    <source>
        <dbReference type="ARBA" id="ARBA00009410"/>
    </source>
</evidence>
<dbReference type="Proteomes" id="UP000078084">
    <property type="component" value="Unassembled WGS sequence"/>
</dbReference>
<evidence type="ECO:0000256" key="3">
    <source>
        <dbReference type="ARBA" id="ARBA00022630"/>
    </source>
</evidence>
<comment type="similarity">
    <text evidence="2 7">Belongs to the DadA oxidoreductase family.</text>
</comment>
<evidence type="ECO:0000256" key="5">
    <source>
        <dbReference type="ARBA" id="ARBA00023002"/>
    </source>
</evidence>
<keyword evidence="3 7" id="KW-0285">Flavoprotein</keyword>
<dbReference type="GeneID" id="99726946"/>
<evidence type="ECO:0000313" key="9">
    <source>
        <dbReference type="EMBL" id="KKO71743.1"/>
    </source>
</evidence>
<keyword evidence="10" id="KW-1185">Reference proteome</keyword>
<name>A0A171KS76_9BURK</name>
<sequence>MRVVVLGSGVVGTSSAWWLRQAGHEVEVLDRSTGPAQETSFANGCQISVSYAEPWANPHAPLKLLKWLFKDDAPLLFRPQLDWHQWLWGAAFLRECLPSRLPRNIRAMVRMAEYSRSTLRELRRDLSIEYDHLERGILNFYRSQEEFDDSQEAAGMMRDFGVERRVVSADEVVQIEPALANSRHLIVGGDYTPEDESGDVHKFTAALAQRAEAAGVNFRFSTRITRLLCEQGKVTGVEVIAPDGHYEIVRADAFVVALGSYSPELLRPVGVRCMVYPAKGYSATFPVIDPAQAPTASLTDSGHKIVFSRLGDKLRMAGTAELSGYSRSLNNKRCDAMTRVARELFPNALDFENVTYWTGLRPATPSNVPLIGRSRIANLYLNTGHGTLGWTMGAGSGRALADIVSGRRPEPEFPFLGV</sequence>
<dbReference type="EMBL" id="LBNE01000005">
    <property type="protein sequence ID" value="KKO71743.1"/>
    <property type="molecule type" value="Genomic_DNA"/>
</dbReference>
<dbReference type="InterPro" id="IPR036188">
    <property type="entry name" value="FAD/NAD-bd_sf"/>
</dbReference>
<feature type="binding site" evidence="7">
    <location>
        <begin position="3"/>
        <end position="17"/>
    </location>
    <ligand>
        <name>FAD</name>
        <dbReference type="ChEBI" id="CHEBI:57692"/>
    </ligand>
</feature>
<dbReference type="Gene3D" id="3.50.50.60">
    <property type="entry name" value="FAD/NAD(P)-binding domain"/>
    <property type="match status" value="2"/>
</dbReference>
<evidence type="ECO:0000256" key="4">
    <source>
        <dbReference type="ARBA" id="ARBA00022827"/>
    </source>
</evidence>
<dbReference type="PANTHER" id="PTHR13847:SF280">
    <property type="entry name" value="D-AMINO ACID DEHYDROGENASE"/>
    <property type="match status" value="1"/>
</dbReference>
<dbReference type="GO" id="GO:0005886">
    <property type="term" value="C:plasma membrane"/>
    <property type="evidence" value="ECO:0007669"/>
    <property type="project" value="TreeGrafter"/>
</dbReference>
<evidence type="ECO:0000256" key="1">
    <source>
        <dbReference type="ARBA" id="ARBA00001974"/>
    </source>
</evidence>
<evidence type="ECO:0000256" key="6">
    <source>
        <dbReference type="ARBA" id="ARBA00047884"/>
    </source>
</evidence>
<organism evidence="9 10">
    <name type="scientific">Kerstersia gyiorum</name>
    <dbReference type="NCBI Taxonomy" id="206506"/>
    <lineage>
        <taxon>Bacteria</taxon>
        <taxon>Pseudomonadati</taxon>
        <taxon>Pseudomonadota</taxon>
        <taxon>Betaproteobacteria</taxon>
        <taxon>Burkholderiales</taxon>
        <taxon>Alcaligenaceae</taxon>
        <taxon>Kerstersia</taxon>
    </lineage>
</organism>
<dbReference type="GO" id="GO:0055130">
    <property type="term" value="P:D-alanine catabolic process"/>
    <property type="evidence" value="ECO:0007669"/>
    <property type="project" value="TreeGrafter"/>
</dbReference>
<proteinExistence type="inferred from homology"/>
<dbReference type="InterPro" id="IPR006076">
    <property type="entry name" value="FAD-dep_OxRdtase"/>
</dbReference>
<accession>A0A171KS76</accession>
<dbReference type="PANTHER" id="PTHR13847">
    <property type="entry name" value="SARCOSINE DEHYDROGENASE-RELATED"/>
    <property type="match status" value="1"/>
</dbReference>
<dbReference type="SUPFAM" id="SSF54373">
    <property type="entry name" value="FAD-linked reductases, C-terminal domain"/>
    <property type="match status" value="1"/>
</dbReference>
<dbReference type="AlphaFoldDB" id="A0A171KS76"/>
<comment type="caution">
    <text evidence="9">The sequence shown here is derived from an EMBL/GenBank/DDBJ whole genome shotgun (WGS) entry which is preliminary data.</text>
</comment>
<keyword evidence="5 7" id="KW-0560">Oxidoreductase</keyword>
<comment type="catalytic activity">
    <reaction evidence="6 7">
        <text>a D-alpha-amino acid + A + H2O = a 2-oxocarboxylate + AH2 + NH4(+)</text>
        <dbReference type="Rhea" id="RHEA:18125"/>
        <dbReference type="ChEBI" id="CHEBI:13193"/>
        <dbReference type="ChEBI" id="CHEBI:15377"/>
        <dbReference type="ChEBI" id="CHEBI:17499"/>
        <dbReference type="ChEBI" id="CHEBI:28938"/>
        <dbReference type="ChEBI" id="CHEBI:35179"/>
        <dbReference type="ChEBI" id="CHEBI:59871"/>
    </reaction>
</comment>
<dbReference type="EC" id="1.4.99.-" evidence="7"/>
<dbReference type="STRING" id="206506.AAV32_09105"/>
<feature type="domain" description="FAD dependent oxidoreductase" evidence="8">
    <location>
        <begin position="2"/>
        <end position="402"/>
    </location>
</feature>
<dbReference type="SUPFAM" id="SSF51905">
    <property type="entry name" value="FAD/NAD(P)-binding domain"/>
    <property type="match status" value="1"/>
</dbReference>
<keyword evidence="4 7" id="KW-0274">FAD</keyword>
<protein>
    <recommendedName>
        <fullName evidence="7">D-amino acid dehydrogenase</fullName>
        <ecNumber evidence="7">1.4.99.-</ecNumber>
    </recommendedName>
</protein>
<evidence type="ECO:0000313" key="10">
    <source>
        <dbReference type="Proteomes" id="UP000078084"/>
    </source>
</evidence>
<dbReference type="InterPro" id="IPR023080">
    <property type="entry name" value="DadA"/>
</dbReference>
<dbReference type="Gene3D" id="3.30.9.10">
    <property type="entry name" value="D-Amino Acid Oxidase, subunit A, domain 2"/>
    <property type="match status" value="1"/>
</dbReference>
<gene>
    <name evidence="7" type="primary">dadA</name>
    <name evidence="9" type="ORF">AAV32_09105</name>
</gene>
<reference evidence="9 10" key="1">
    <citation type="submission" date="2015-04" db="EMBL/GenBank/DDBJ databases">
        <title>Genome sequence of Kerstersia gyiorum CG1.</title>
        <authorList>
            <person name="Greninger A.L."/>
            <person name="Kozyreva V."/>
            <person name="Chaturvedi V."/>
        </authorList>
    </citation>
    <scope>NUCLEOTIDE SEQUENCE [LARGE SCALE GENOMIC DNA]</scope>
    <source>
        <strain evidence="9 10">CG1</strain>
    </source>
</reference>
<dbReference type="Pfam" id="PF01266">
    <property type="entry name" value="DAO"/>
    <property type="match status" value="1"/>
</dbReference>
<dbReference type="GO" id="GO:0008718">
    <property type="term" value="F:D-amino-acid dehydrogenase activity"/>
    <property type="evidence" value="ECO:0007669"/>
    <property type="project" value="UniProtKB-UniRule"/>
</dbReference>
<comment type="cofactor">
    <cofactor evidence="1 7">
        <name>FAD</name>
        <dbReference type="ChEBI" id="CHEBI:57692"/>
    </cofactor>
</comment>
<dbReference type="NCBIfam" id="NF001933">
    <property type="entry name" value="PRK00711.1"/>
    <property type="match status" value="1"/>
</dbReference>
<evidence type="ECO:0000256" key="7">
    <source>
        <dbReference type="HAMAP-Rule" id="MF_01202"/>
    </source>
</evidence>
<dbReference type="GO" id="GO:0005737">
    <property type="term" value="C:cytoplasm"/>
    <property type="evidence" value="ECO:0007669"/>
    <property type="project" value="TreeGrafter"/>
</dbReference>